<gene>
    <name evidence="7" type="ORF">BOTBODRAFT_50347</name>
</gene>
<dbReference type="InterPro" id="IPR036188">
    <property type="entry name" value="FAD/NAD-bd_sf"/>
</dbReference>
<dbReference type="PIRSF" id="PIRSF000332">
    <property type="entry name" value="FMO"/>
    <property type="match status" value="1"/>
</dbReference>
<dbReference type="PANTHER" id="PTHR23023">
    <property type="entry name" value="DIMETHYLANILINE MONOOXYGENASE"/>
    <property type="match status" value="1"/>
</dbReference>
<evidence type="ECO:0000256" key="2">
    <source>
        <dbReference type="ARBA" id="ARBA00022630"/>
    </source>
</evidence>
<keyword evidence="5" id="KW-0560">Oxidoreductase</keyword>
<dbReference type="PRINTS" id="PR00419">
    <property type="entry name" value="ADXRDTASE"/>
</dbReference>
<dbReference type="InterPro" id="IPR000960">
    <property type="entry name" value="Flavin_mOase"/>
</dbReference>
<keyword evidence="4" id="KW-0521">NADP</keyword>
<keyword evidence="3" id="KW-0274">FAD</keyword>
<evidence type="ECO:0000256" key="3">
    <source>
        <dbReference type="ARBA" id="ARBA00022827"/>
    </source>
</evidence>
<evidence type="ECO:0000313" key="7">
    <source>
        <dbReference type="EMBL" id="KDQ21800.1"/>
    </source>
</evidence>
<keyword evidence="8" id="KW-1185">Reference proteome</keyword>
<accession>A0A067N4B0</accession>
<name>A0A067N4B0_BOTB1</name>
<protein>
    <recommendedName>
        <fullName evidence="9">FAD/NAD(P)-binding domain-containing protein</fullName>
    </recommendedName>
</protein>
<organism evidence="7 8">
    <name type="scientific">Botryobasidium botryosum (strain FD-172 SS1)</name>
    <dbReference type="NCBI Taxonomy" id="930990"/>
    <lineage>
        <taxon>Eukaryota</taxon>
        <taxon>Fungi</taxon>
        <taxon>Dikarya</taxon>
        <taxon>Basidiomycota</taxon>
        <taxon>Agaricomycotina</taxon>
        <taxon>Agaricomycetes</taxon>
        <taxon>Cantharellales</taxon>
        <taxon>Botryobasidiaceae</taxon>
        <taxon>Botryobasidium</taxon>
    </lineage>
</organism>
<dbReference type="GO" id="GO:0050661">
    <property type="term" value="F:NADP binding"/>
    <property type="evidence" value="ECO:0007669"/>
    <property type="project" value="InterPro"/>
</dbReference>
<dbReference type="InterPro" id="IPR050346">
    <property type="entry name" value="FMO-like"/>
</dbReference>
<dbReference type="Proteomes" id="UP000027195">
    <property type="component" value="Unassembled WGS sequence"/>
</dbReference>
<keyword evidence="2" id="KW-0285">Flavoprotein</keyword>
<evidence type="ECO:0000256" key="6">
    <source>
        <dbReference type="SAM" id="MobiDB-lite"/>
    </source>
</evidence>
<dbReference type="InterPro" id="IPR020946">
    <property type="entry name" value="Flavin_mOase-like"/>
</dbReference>
<dbReference type="Gene3D" id="3.50.50.60">
    <property type="entry name" value="FAD/NAD(P)-binding domain"/>
    <property type="match status" value="3"/>
</dbReference>
<dbReference type="HOGENOM" id="CLU_006909_6_0_1"/>
<proteinExistence type="inferred from homology"/>
<sequence>MPPSELGTTSMQNPTDSTGLPKIKRIAIVGAGPGGLTAFKSFLEEGVFEEARAFERRDDIGGVWYLDPLIAKQEVDRYQETRRGEYPFRSTKPSDDGQEERVHWPSPAYEGMMGNIPRDLIAFSDFPWPKPTSSSLSASEPQDIDADTGSDGAKNRNRIQDAENEDAELDMESLADEDVDIFPTLLETIAYIKSYAAHFNLLPHVSLNAEVVSVRYRKRDDGYVGWEVKVKTRAVGEAPTEITSWWDAVVMAGGMCDSLAIPNIDGLEALPEEQVVHARHYRSPTSWTGKKILALGNGYSSIDICAQSAPLAKTPIYRSIHHPCFFACLPDERVIDVGPIKRLYIMPSDAEKIGAELEDGQILEDFDVVILGTGYRYEFPFLRIPSSDTQEDVPATPPDRRRILGLYKHFLHARYPTLGLISYEILFTTFSVAQAQACVLARLYSGRLALPSLEERVADEGKCIEEVGDDHLFHVIPRYMKSGGEPAYGQWLREWALSAPAGGSVGVQWDDKRRMVVYKNIVKLKTEQLRRSKGRRINGAY</sequence>
<dbReference type="OrthoDB" id="66881at2759"/>
<evidence type="ECO:0008006" key="9">
    <source>
        <dbReference type="Google" id="ProtNLM"/>
    </source>
</evidence>
<evidence type="ECO:0000256" key="1">
    <source>
        <dbReference type="ARBA" id="ARBA00009183"/>
    </source>
</evidence>
<evidence type="ECO:0000256" key="4">
    <source>
        <dbReference type="ARBA" id="ARBA00022857"/>
    </source>
</evidence>
<evidence type="ECO:0000313" key="8">
    <source>
        <dbReference type="Proteomes" id="UP000027195"/>
    </source>
</evidence>
<dbReference type="Pfam" id="PF00743">
    <property type="entry name" value="FMO-like"/>
    <property type="match status" value="2"/>
</dbReference>
<reference evidence="8" key="1">
    <citation type="journal article" date="2014" name="Proc. Natl. Acad. Sci. U.S.A.">
        <title>Extensive sampling of basidiomycete genomes demonstrates inadequacy of the white-rot/brown-rot paradigm for wood decay fungi.</title>
        <authorList>
            <person name="Riley R."/>
            <person name="Salamov A.A."/>
            <person name="Brown D.W."/>
            <person name="Nagy L.G."/>
            <person name="Floudas D."/>
            <person name="Held B.W."/>
            <person name="Levasseur A."/>
            <person name="Lombard V."/>
            <person name="Morin E."/>
            <person name="Otillar R."/>
            <person name="Lindquist E.A."/>
            <person name="Sun H."/>
            <person name="LaButti K.M."/>
            <person name="Schmutz J."/>
            <person name="Jabbour D."/>
            <person name="Luo H."/>
            <person name="Baker S.E."/>
            <person name="Pisabarro A.G."/>
            <person name="Walton J.D."/>
            <person name="Blanchette R.A."/>
            <person name="Henrissat B."/>
            <person name="Martin F."/>
            <person name="Cullen D."/>
            <person name="Hibbett D.S."/>
            <person name="Grigoriev I.V."/>
        </authorList>
    </citation>
    <scope>NUCLEOTIDE SEQUENCE [LARGE SCALE GENOMIC DNA]</scope>
    <source>
        <strain evidence="8">FD-172 SS1</strain>
    </source>
</reference>
<dbReference type="GO" id="GO:0050660">
    <property type="term" value="F:flavin adenine dinucleotide binding"/>
    <property type="evidence" value="ECO:0007669"/>
    <property type="project" value="InterPro"/>
</dbReference>
<dbReference type="STRING" id="930990.A0A067N4B0"/>
<feature type="region of interest" description="Disordered" evidence="6">
    <location>
        <begin position="1"/>
        <end position="21"/>
    </location>
</feature>
<comment type="similarity">
    <text evidence="1">Belongs to the FMO family.</text>
</comment>
<dbReference type="InParanoid" id="A0A067N4B0"/>
<evidence type="ECO:0000256" key="5">
    <source>
        <dbReference type="ARBA" id="ARBA00023002"/>
    </source>
</evidence>
<feature type="compositionally biased region" description="Polar residues" evidence="6">
    <location>
        <begin position="1"/>
        <end position="18"/>
    </location>
</feature>
<dbReference type="AlphaFoldDB" id="A0A067N4B0"/>
<dbReference type="EMBL" id="KL198016">
    <property type="protein sequence ID" value="KDQ21800.1"/>
    <property type="molecule type" value="Genomic_DNA"/>
</dbReference>
<dbReference type="GO" id="GO:0004499">
    <property type="term" value="F:N,N-dimethylaniline monooxygenase activity"/>
    <property type="evidence" value="ECO:0007669"/>
    <property type="project" value="InterPro"/>
</dbReference>
<dbReference type="SUPFAM" id="SSF51905">
    <property type="entry name" value="FAD/NAD(P)-binding domain"/>
    <property type="match status" value="2"/>
</dbReference>
<feature type="region of interest" description="Disordered" evidence="6">
    <location>
        <begin position="132"/>
        <end position="158"/>
    </location>
</feature>